<dbReference type="OrthoDB" id="6139949at2759"/>
<sequence>MCYRKINRFGDPYVFSKEEITVIDQLQPGDHIAIEQNGVYWHHMIVEKVDKEQGVIHVIHYYNTAEEFLHETMPDKALVRQNSFVFNSETQVVNNAEEVLLKARRSLDSPGYNAFLNNCEHFCTWCKINKRASSQIEYLELWILKFLPACHLRLLADVVTIARNGLPKSLAKGSVVGALKCVVNAFGMVFEFVVIAIELAILGQKSENGEINDEEYYEAVTKKLCSGCFMSVFCMIGHMIIPIPVVGCIVGTIVGLAIGYVTNCIVFTRPSPWARLKSVIKRVWELAIK</sequence>
<dbReference type="Proteomes" id="UP001152795">
    <property type="component" value="Unassembled WGS sequence"/>
</dbReference>
<dbReference type="Gene3D" id="3.90.1720.10">
    <property type="entry name" value="endopeptidase domain like (from Nostoc punctiforme)"/>
    <property type="match status" value="1"/>
</dbReference>
<dbReference type="PROSITE" id="PS51934">
    <property type="entry name" value="LRAT"/>
    <property type="match status" value="1"/>
</dbReference>
<dbReference type="AlphaFoldDB" id="A0A6S7GDJ9"/>
<dbReference type="Pfam" id="PF04970">
    <property type="entry name" value="LRAT"/>
    <property type="match status" value="1"/>
</dbReference>
<gene>
    <name evidence="1" type="ORF">PACLA_8A013574</name>
</gene>
<dbReference type="EMBL" id="CACRXK020001859">
    <property type="protein sequence ID" value="CAB3991484.1"/>
    <property type="molecule type" value="Genomic_DNA"/>
</dbReference>
<reference evidence="1" key="1">
    <citation type="submission" date="2020-04" db="EMBL/GenBank/DDBJ databases">
        <authorList>
            <person name="Alioto T."/>
            <person name="Alioto T."/>
            <person name="Gomez Garrido J."/>
        </authorList>
    </citation>
    <scope>NUCLEOTIDE SEQUENCE</scope>
    <source>
        <strain evidence="1">A484AB</strain>
    </source>
</reference>
<accession>A0A6S7GDJ9</accession>
<protein>
    <submittedName>
        <fullName evidence="1">Uncharacterized protein</fullName>
    </submittedName>
</protein>
<name>A0A6S7GDJ9_PARCT</name>
<proteinExistence type="predicted"/>
<evidence type="ECO:0000313" key="1">
    <source>
        <dbReference type="EMBL" id="CAB3991484.1"/>
    </source>
</evidence>
<organism evidence="1 2">
    <name type="scientific">Paramuricea clavata</name>
    <name type="common">Red gorgonian</name>
    <name type="synonym">Violescent sea-whip</name>
    <dbReference type="NCBI Taxonomy" id="317549"/>
    <lineage>
        <taxon>Eukaryota</taxon>
        <taxon>Metazoa</taxon>
        <taxon>Cnidaria</taxon>
        <taxon>Anthozoa</taxon>
        <taxon>Octocorallia</taxon>
        <taxon>Malacalcyonacea</taxon>
        <taxon>Plexauridae</taxon>
        <taxon>Paramuricea</taxon>
    </lineage>
</organism>
<evidence type="ECO:0000313" key="2">
    <source>
        <dbReference type="Proteomes" id="UP001152795"/>
    </source>
</evidence>
<keyword evidence="2" id="KW-1185">Reference proteome</keyword>
<dbReference type="InterPro" id="IPR007053">
    <property type="entry name" value="LRAT_dom"/>
</dbReference>
<comment type="caution">
    <text evidence="1">The sequence shown here is derived from an EMBL/GenBank/DDBJ whole genome shotgun (WGS) entry which is preliminary data.</text>
</comment>